<dbReference type="AlphaFoldDB" id="A0A7G6X2T7"/>
<feature type="domain" description="PKD" evidence="3">
    <location>
        <begin position="214"/>
        <end position="259"/>
    </location>
</feature>
<evidence type="ECO:0000313" key="4">
    <source>
        <dbReference type="EMBL" id="QNE20552.1"/>
    </source>
</evidence>
<proteinExistence type="predicted"/>
<dbReference type="Pfam" id="PF00801">
    <property type="entry name" value="PKD"/>
    <property type="match status" value="1"/>
</dbReference>
<keyword evidence="2" id="KW-0732">Signal</keyword>
<feature type="region of interest" description="Disordered" evidence="1">
    <location>
        <begin position="124"/>
        <end position="149"/>
    </location>
</feature>
<dbReference type="EMBL" id="CP043661">
    <property type="protein sequence ID" value="QNE20552.1"/>
    <property type="molecule type" value="Genomic_DNA"/>
</dbReference>
<feature type="region of interest" description="Disordered" evidence="1">
    <location>
        <begin position="31"/>
        <end position="55"/>
    </location>
</feature>
<dbReference type="PROSITE" id="PS51257">
    <property type="entry name" value="PROKAR_LIPOPROTEIN"/>
    <property type="match status" value="1"/>
</dbReference>
<evidence type="ECO:0000259" key="3">
    <source>
        <dbReference type="PROSITE" id="PS50093"/>
    </source>
</evidence>
<dbReference type="GO" id="GO:0005975">
    <property type="term" value="P:carbohydrate metabolic process"/>
    <property type="evidence" value="ECO:0007669"/>
    <property type="project" value="UniProtKB-ARBA"/>
</dbReference>
<dbReference type="SUPFAM" id="SSF49299">
    <property type="entry name" value="PKD domain"/>
    <property type="match status" value="1"/>
</dbReference>
<evidence type="ECO:0000313" key="5">
    <source>
        <dbReference type="Proteomes" id="UP000515563"/>
    </source>
</evidence>
<dbReference type="InterPro" id="IPR000601">
    <property type="entry name" value="PKD_dom"/>
</dbReference>
<feature type="chain" id="PRO_5028991050" evidence="2">
    <location>
        <begin position="29"/>
        <end position="301"/>
    </location>
</feature>
<dbReference type="Proteomes" id="UP000515563">
    <property type="component" value="Chromosome"/>
</dbReference>
<keyword evidence="5" id="KW-1185">Reference proteome</keyword>
<dbReference type="KEGG" id="kqi:F1D05_24885"/>
<evidence type="ECO:0000256" key="1">
    <source>
        <dbReference type="SAM" id="MobiDB-lite"/>
    </source>
</evidence>
<evidence type="ECO:0000256" key="2">
    <source>
        <dbReference type="SAM" id="SignalP"/>
    </source>
</evidence>
<reference evidence="4 5" key="2">
    <citation type="journal article" date="2020" name="Microbiol. Resour. Announc.">
        <title>Antarctic desert soil bacteria exhibit high novel natural product potential, evaluated through long-read genome sequencing and comparative genomics.</title>
        <authorList>
            <person name="Benaud N."/>
            <person name="Edwards R.J."/>
            <person name="Amos T.G."/>
            <person name="D'Agostino P.M."/>
            <person name="Gutierrez-Chavez C."/>
            <person name="Montgomery K."/>
            <person name="Nicetic I."/>
            <person name="Ferrari B.C."/>
        </authorList>
    </citation>
    <scope>NUCLEOTIDE SEQUENCE [LARGE SCALE GENOMIC DNA]</scope>
    <source>
        <strain evidence="4 5">SPB151</strain>
    </source>
</reference>
<dbReference type="PROSITE" id="PS50093">
    <property type="entry name" value="PKD"/>
    <property type="match status" value="1"/>
</dbReference>
<dbReference type="CDD" id="cd00146">
    <property type="entry name" value="PKD"/>
    <property type="match status" value="1"/>
</dbReference>
<protein>
    <submittedName>
        <fullName evidence="4">PKD domain-containing protein</fullName>
    </submittedName>
</protein>
<reference evidence="5" key="1">
    <citation type="submission" date="2019-09" db="EMBL/GenBank/DDBJ databases">
        <title>Antimicrobial potential of Antarctic Bacteria.</title>
        <authorList>
            <person name="Benaud N."/>
            <person name="Edwards R.J."/>
            <person name="Ferrari B.C."/>
        </authorList>
    </citation>
    <scope>NUCLEOTIDE SEQUENCE [LARGE SCALE GENOMIC DNA]</scope>
    <source>
        <strain evidence="5">SPB151</strain>
    </source>
</reference>
<feature type="signal peptide" evidence="2">
    <location>
        <begin position="1"/>
        <end position="28"/>
    </location>
</feature>
<dbReference type="Gene3D" id="2.60.40.10">
    <property type="entry name" value="Immunoglobulins"/>
    <property type="match status" value="1"/>
</dbReference>
<name>A0A7G6X2T7_9ACTN</name>
<organism evidence="4 5">
    <name type="scientific">Kribbella qitaiheensis</name>
    <dbReference type="NCBI Taxonomy" id="1544730"/>
    <lineage>
        <taxon>Bacteria</taxon>
        <taxon>Bacillati</taxon>
        <taxon>Actinomycetota</taxon>
        <taxon>Actinomycetes</taxon>
        <taxon>Propionibacteriales</taxon>
        <taxon>Kribbellaceae</taxon>
        <taxon>Kribbella</taxon>
    </lineage>
</organism>
<dbReference type="InterPro" id="IPR013783">
    <property type="entry name" value="Ig-like_fold"/>
</dbReference>
<accession>A0A7G6X2T7</accession>
<sequence>MRASIWCTLPVASLLVAACAFWVQPAGASRPADQQVAPQAVTTPRPPDVSVDPTKDGILVKGRTKVDGRLNGNRPKALPQRGKVAKHIPTVVDAKNLTRPLTRDDFRLNIGVCGRVGADGTVPGPTRCQPFTPDRPGVTPPPGGVVRRLPRPQDVTWEQLLAEYKDVLFPGLGVKVQPKARTLVNLDTIVYTDQSKVSVNTVSLLGFAVVVEATPMSYIWNFGDGKSVTTTSPGKAYPAKEITHKYLKRGDVSVTLTTNYAARYSVAGTGWQYVEGTVAIAGPATGLLVREAVPVLVDPQR</sequence>
<gene>
    <name evidence="4" type="ORF">F1D05_24885</name>
</gene>
<dbReference type="InterPro" id="IPR035986">
    <property type="entry name" value="PKD_dom_sf"/>
</dbReference>